<evidence type="ECO:0000259" key="3">
    <source>
        <dbReference type="Pfam" id="PF07859"/>
    </source>
</evidence>
<gene>
    <name evidence="4" type="ORF">LTR77_005572</name>
</gene>
<feature type="compositionally biased region" description="Basic and acidic residues" evidence="2">
    <location>
        <begin position="674"/>
        <end position="691"/>
    </location>
</feature>
<feature type="region of interest" description="Disordered" evidence="2">
    <location>
        <begin position="503"/>
        <end position="555"/>
    </location>
</feature>
<feature type="compositionally biased region" description="Polar residues" evidence="2">
    <location>
        <begin position="1009"/>
        <end position="1022"/>
    </location>
</feature>
<sequence>MVFNTLSVGAAVTPSVIETYFSHYLNRAPLRQKPTAHISYHEGLRLIRQFLDYSSKHSIEDLQSFTAQWVPAPHWVRINDAEVAPKFLERAARLIHAQLGTRGLAKIGGKTWWQWRRPDAPLRAEWIEMKKEYHERKRTGDKCERVILYVHGGAYYFGSVDEHRYQMQRHARKLRARVLAPRYRLAPQFPFPCGLYDCLATYFYLLEHFEPNQILFAGDSAGGGMVLAMLVALRDQGQPLPAGTILLSPWCDLTHSFPSVAGDGTGDYIPPHGFHHKPSMAWPPPPSDGVQRPETGYGQQNDAVELPATAGMDMKKTRSKKRSVDDEGDEDLSALPSQGKRKQESMTALPMPQFGHPLSIVVDGQTIDLRDQIQMYTTNELLSHPLVSPVMQPSLGGLPPMLIQVGGGELLRDEQIYVAHKAANPKAYPPSEMIMKEFDPSRTTLERYPPTNVQLQVWDDLCHVPHTLSFTRPAKYMYRSVAQFGAWALAHAQQKGIDIPNDDAVSFISSEGEDEDDSKSTVESVRKERKPKASATEKEDDAAGAVGKAGDPLPSFKDNMIRQRVTRHGNIFPLAPESEMACLALDPAAIGVIKPGPVRKWLAVKATNDTRFANDRKKIMKRREKEISAGYDAIPGENPPPTAIVNRRRKGVAPEEKKRGKSWGLAMWSGWGSSHDEHTLQREQKTVERKMSMSTTGPDSESKSASRPDLLTVPKAKHGRERKRRNSSVSMLTTQMPWAARDRDRPMSPYSRVNDTGQADDVSYSSPALSHVIPRPSTSSAVPSSRRISSAADSPIPYEGSRASRAPEVMVPTMSTVHPDSEKIPGSENTFLAPTSSRPHDGVRAYPFKLESSRSNPSVATLDSREPTGTSTPHSELVGDAPKTSELSGERRSVQDLRSVSAVGADDEPEAVEARETTTAPEERVEEPRDVVSPVEEGKEVRDEGAVSPVDSSTKPKPFKIRNTIFDPRVSMLGSIGADGMPNAHHDFPTRSTDMLVDPAATEEKSEADTASTTLRGDSLDTQRVPFKVRNPVFDARAPAPSIQPSENTPPAETSKPAETTKSAPFKLRHTLDPATIASTSPAEEPAVPTPPPQQQPRPSRFSVADSAPEVVRSSASSTGTDMPPPAYESMPMNNVVMPETVSNTRSVVREKDKDNKSYDDDRPPTPPPKDDKPMFLKNSGRKASSKDRGGRPPVIGGLSFESQKRRNGSRERPQLESFVTARDGRNVRGS</sequence>
<feature type="region of interest" description="Disordered" evidence="2">
    <location>
        <begin position="977"/>
        <end position="1231"/>
    </location>
</feature>
<feature type="compositionally biased region" description="Polar residues" evidence="2">
    <location>
        <begin position="727"/>
        <end position="736"/>
    </location>
</feature>
<dbReference type="Proteomes" id="UP001337655">
    <property type="component" value="Unassembled WGS sequence"/>
</dbReference>
<dbReference type="GeneID" id="89926913"/>
<accession>A0AAV9PD03</accession>
<feature type="compositionally biased region" description="Basic and acidic residues" evidence="2">
    <location>
        <begin position="912"/>
        <end position="945"/>
    </location>
</feature>
<keyword evidence="5" id="KW-1185">Reference proteome</keyword>
<feature type="region of interest" description="Disordered" evidence="2">
    <location>
        <begin position="631"/>
        <end position="661"/>
    </location>
</feature>
<feature type="compositionally biased region" description="Basic residues" evidence="2">
    <location>
        <begin position="715"/>
        <end position="726"/>
    </location>
</feature>
<organism evidence="4 5">
    <name type="scientific">Saxophila tyrrhenica</name>
    <dbReference type="NCBI Taxonomy" id="1690608"/>
    <lineage>
        <taxon>Eukaryota</taxon>
        <taxon>Fungi</taxon>
        <taxon>Dikarya</taxon>
        <taxon>Ascomycota</taxon>
        <taxon>Pezizomycotina</taxon>
        <taxon>Dothideomycetes</taxon>
        <taxon>Dothideomycetidae</taxon>
        <taxon>Mycosphaerellales</taxon>
        <taxon>Extremaceae</taxon>
        <taxon>Saxophila</taxon>
    </lineage>
</organism>
<dbReference type="PANTHER" id="PTHR48081:SF19">
    <property type="entry name" value="AB HYDROLASE SUPERFAMILY PROTEIN C4A8.06C"/>
    <property type="match status" value="1"/>
</dbReference>
<evidence type="ECO:0000256" key="2">
    <source>
        <dbReference type="SAM" id="MobiDB-lite"/>
    </source>
</evidence>
<dbReference type="AlphaFoldDB" id="A0AAV9PD03"/>
<dbReference type="EMBL" id="JAVRRT010000008">
    <property type="protein sequence ID" value="KAK5169595.1"/>
    <property type="molecule type" value="Genomic_DNA"/>
</dbReference>
<feature type="region of interest" description="Disordered" evidence="2">
    <location>
        <begin position="673"/>
        <end position="962"/>
    </location>
</feature>
<proteinExistence type="predicted"/>
<reference evidence="4 5" key="1">
    <citation type="submission" date="2023-08" db="EMBL/GenBank/DDBJ databases">
        <title>Black Yeasts Isolated from many extreme environments.</title>
        <authorList>
            <person name="Coleine C."/>
            <person name="Stajich J.E."/>
            <person name="Selbmann L."/>
        </authorList>
    </citation>
    <scope>NUCLEOTIDE SEQUENCE [LARGE SCALE GENOMIC DNA]</scope>
    <source>
        <strain evidence="4 5">CCFEE 5935</strain>
    </source>
</reference>
<dbReference type="InterPro" id="IPR013094">
    <property type="entry name" value="AB_hydrolase_3"/>
</dbReference>
<evidence type="ECO:0000313" key="4">
    <source>
        <dbReference type="EMBL" id="KAK5169595.1"/>
    </source>
</evidence>
<dbReference type="SUPFAM" id="SSF53474">
    <property type="entry name" value="alpha/beta-Hydrolases"/>
    <property type="match status" value="1"/>
</dbReference>
<feature type="compositionally biased region" description="Low complexity" evidence="2">
    <location>
        <begin position="774"/>
        <end position="792"/>
    </location>
</feature>
<evidence type="ECO:0000313" key="5">
    <source>
        <dbReference type="Proteomes" id="UP001337655"/>
    </source>
</evidence>
<name>A0AAV9PD03_9PEZI</name>
<keyword evidence="1" id="KW-0378">Hydrolase</keyword>
<comment type="caution">
    <text evidence="4">The sequence shown here is derived from an EMBL/GenBank/DDBJ whole genome shotgun (WGS) entry which is preliminary data.</text>
</comment>
<dbReference type="InterPro" id="IPR050300">
    <property type="entry name" value="GDXG_lipolytic_enzyme"/>
</dbReference>
<dbReference type="Pfam" id="PF07859">
    <property type="entry name" value="Abhydrolase_3"/>
    <property type="match status" value="2"/>
</dbReference>
<feature type="domain" description="Alpha/beta hydrolase fold-3" evidence="3">
    <location>
        <begin position="147"/>
        <end position="260"/>
    </location>
</feature>
<feature type="compositionally biased region" description="Basic and acidic residues" evidence="2">
    <location>
        <begin position="1148"/>
        <end position="1175"/>
    </location>
</feature>
<dbReference type="RefSeq" id="XP_064658941.1">
    <property type="nucleotide sequence ID" value="XM_064802816.1"/>
</dbReference>
<feature type="compositionally biased region" description="Polar residues" evidence="2">
    <location>
        <begin position="827"/>
        <end position="837"/>
    </location>
</feature>
<feature type="compositionally biased region" description="Polar residues" evidence="2">
    <location>
        <begin position="853"/>
        <end position="874"/>
    </location>
</feature>
<dbReference type="Gene3D" id="3.40.50.1820">
    <property type="entry name" value="alpha/beta hydrolase"/>
    <property type="match status" value="1"/>
</dbReference>
<evidence type="ECO:0000256" key="1">
    <source>
        <dbReference type="ARBA" id="ARBA00022801"/>
    </source>
</evidence>
<feature type="region of interest" description="Disordered" evidence="2">
    <location>
        <begin position="275"/>
        <end position="346"/>
    </location>
</feature>
<protein>
    <recommendedName>
        <fullName evidence="3">Alpha/beta hydrolase fold-3 domain-containing protein</fullName>
    </recommendedName>
</protein>
<feature type="compositionally biased region" description="Polar residues" evidence="2">
    <location>
        <begin position="1043"/>
        <end position="1063"/>
    </location>
</feature>
<dbReference type="PANTHER" id="PTHR48081">
    <property type="entry name" value="AB HYDROLASE SUPERFAMILY PROTEIN C4A8.06C"/>
    <property type="match status" value="1"/>
</dbReference>
<feature type="compositionally biased region" description="Basic and acidic residues" evidence="2">
    <location>
        <begin position="1203"/>
        <end position="1215"/>
    </location>
</feature>
<feature type="compositionally biased region" description="Polar residues" evidence="2">
    <location>
        <begin position="751"/>
        <end position="768"/>
    </location>
</feature>
<dbReference type="InterPro" id="IPR029058">
    <property type="entry name" value="AB_hydrolase_fold"/>
</dbReference>
<feature type="domain" description="Alpha/beta hydrolase fold-3" evidence="3">
    <location>
        <begin position="372"/>
        <end position="423"/>
    </location>
</feature>
<dbReference type="GO" id="GO:0016787">
    <property type="term" value="F:hydrolase activity"/>
    <property type="evidence" value="ECO:0007669"/>
    <property type="project" value="UniProtKB-KW"/>
</dbReference>